<dbReference type="EMBL" id="JAENGY010002886">
    <property type="protein sequence ID" value="KAG6942965.1"/>
    <property type="molecule type" value="Genomic_DNA"/>
</dbReference>
<keyword evidence="2" id="KW-1185">Reference proteome</keyword>
<protein>
    <submittedName>
        <fullName evidence="1">Uncharacterized protein</fullName>
    </submittedName>
</protein>
<dbReference type="AlphaFoldDB" id="A0A8J5I2Q7"/>
<proteinExistence type="predicted"/>
<comment type="caution">
    <text evidence="1">The sequence shown here is derived from an EMBL/GenBank/DDBJ whole genome shotgun (WGS) entry which is preliminary data.</text>
</comment>
<organism evidence="1 2">
    <name type="scientific">Phytophthora aleatoria</name>
    <dbReference type="NCBI Taxonomy" id="2496075"/>
    <lineage>
        <taxon>Eukaryota</taxon>
        <taxon>Sar</taxon>
        <taxon>Stramenopiles</taxon>
        <taxon>Oomycota</taxon>
        <taxon>Peronosporomycetes</taxon>
        <taxon>Peronosporales</taxon>
        <taxon>Peronosporaceae</taxon>
        <taxon>Phytophthora</taxon>
    </lineage>
</organism>
<gene>
    <name evidence="1" type="ORF">JG688_00017843</name>
</gene>
<reference evidence="1" key="1">
    <citation type="submission" date="2021-01" db="EMBL/GenBank/DDBJ databases">
        <title>Phytophthora aleatoria, a newly-described species from Pinus radiata is distinct from Phytophthora cactorum isolates based on comparative genomics.</title>
        <authorList>
            <person name="Mcdougal R."/>
            <person name="Panda P."/>
            <person name="Williams N."/>
            <person name="Studholme D.J."/>
        </authorList>
    </citation>
    <scope>NUCLEOTIDE SEQUENCE</scope>
    <source>
        <strain evidence="1">NZFS 4037</strain>
    </source>
</reference>
<dbReference type="Proteomes" id="UP000709295">
    <property type="component" value="Unassembled WGS sequence"/>
</dbReference>
<evidence type="ECO:0000313" key="1">
    <source>
        <dbReference type="EMBL" id="KAG6942965.1"/>
    </source>
</evidence>
<evidence type="ECO:0000313" key="2">
    <source>
        <dbReference type="Proteomes" id="UP000709295"/>
    </source>
</evidence>
<name>A0A8J5I2Q7_9STRA</name>
<accession>A0A8J5I2Q7</accession>
<sequence length="113" mass="12912">MHVLGQIFGLAVTHEGAVWPLPAREEREQEGRGVAQADVVRCLPLFMVDVTQNDSTSPTFTFKEILELRSVSNYYGPLPYRLLLWFTKAPYLFVTIEHSLVSWISNAGDFFMF</sequence>